<dbReference type="Proteomes" id="UP000322876">
    <property type="component" value="Unassembled WGS sequence"/>
</dbReference>
<comment type="caution">
    <text evidence="3">The sequence shown here is derived from an EMBL/GenBank/DDBJ whole genome shotgun (WGS) entry which is preliminary data.</text>
</comment>
<dbReference type="InterPro" id="IPR020568">
    <property type="entry name" value="Ribosomal_Su5_D2-typ_SF"/>
</dbReference>
<organism evidence="3 4">
    <name type="scientific">Deferribacter autotrophicus</name>
    <dbReference type="NCBI Taxonomy" id="500465"/>
    <lineage>
        <taxon>Bacteria</taxon>
        <taxon>Pseudomonadati</taxon>
        <taxon>Deferribacterota</taxon>
        <taxon>Deferribacteres</taxon>
        <taxon>Deferribacterales</taxon>
        <taxon>Deferribacteraceae</taxon>
        <taxon>Deferribacter</taxon>
    </lineage>
</organism>
<dbReference type="Pfam" id="PF01205">
    <property type="entry name" value="Impact_N"/>
    <property type="match status" value="1"/>
</dbReference>
<feature type="domain" description="Impact N-terminal" evidence="2">
    <location>
        <begin position="15"/>
        <end position="118"/>
    </location>
</feature>
<dbReference type="PANTHER" id="PTHR16301:SF20">
    <property type="entry name" value="IMPACT FAMILY MEMBER YIGZ"/>
    <property type="match status" value="1"/>
</dbReference>
<evidence type="ECO:0000256" key="1">
    <source>
        <dbReference type="ARBA" id="ARBA00007665"/>
    </source>
</evidence>
<dbReference type="OrthoDB" id="9813771at2"/>
<evidence type="ECO:0000313" key="4">
    <source>
        <dbReference type="Proteomes" id="UP000322876"/>
    </source>
</evidence>
<dbReference type="SUPFAM" id="SSF54211">
    <property type="entry name" value="Ribosomal protein S5 domain 2-like"/>
    <property type="match status" value="1"/>
</dbReference>
<evidence type="ECO:0000313" key="3">
    <source>
        <dbReference type="EMBL" id="KAA0256811.1"/>
    </source>
</evidence>
<dbReference type="GO" id="GO:0006446">
    <property type="term" value="P:regulation of translational initiation"/>
    <property type="evidence" value="ECO:0007669"/>
    <property type="project" value="TreeGrafter"/>
</dbReference>
<dbReference type="PANTHER" id="PTHR16301">
    <property type="entry name" value="IMPACT-RELATED"/>
    <property type="match status" value="1"/>
</dbReference>
<sequence>MFTVDEIVTEKLEIKKSTFISYLVPYDQFDSYHAYLKKEHKKANHIVWAYRFLNDYNQIIENQTDDGEPKNTSGKPTLNVLKGKNLVNVAIFTVRYFGGIKLGTGGLVKAYTESAAKVVSKARLIDIDKCYTKDFLLDYNKLNFFEYLIRINNVKIIDKKFTTNQVNIKLQGDKKVLEEIALSIENKFH</sequence>
<dbReference type="EMBL" id="VFJB01000010">
    <property type="protein sequence ID" value="KAA0256811.1"/>
    <property type="molecule type" value="Genomic_DNA"/>
</dbReference>
<dbReference type="Gene3D" id="3.30.230.30">
    <property type="entry name" value="Impact, N-terminal domain"/>
    <property type="match status" value="1"/>
</dbReference>
<evidence type="ECO:0000259" key="2">
    <source>
        <dbReference type="Pfam" id="PF01205"/>
    </source>
</evidence>
<dbReference type="InterPro" id="IPR023582">
    <property type="entry name" value="Impact"/>
</dbReference>
<accession>A0A5A8EYR6</accession>
<dbReference type="InterPro" id="IPR036956">
    <property type="entry name" value="Impact_N_sf"/>
</dbReference>
<dbReference type="InterPro" id="IPR001498">
    <property type="entry name" value="Impact_N"/>
</dbReference>
<gene>
    <name evidence="3" type="ORF">FHQ18_11820</name>
</gene>
<protein>
    <submittedName>
        <fullName evidence="3">YigZ family protein</fullName>
    </submittedName>
</protein>
<dbReference type="AlphaFoldDB" id="A0A5A8EYR6"/>
<keyword evidence="4" id="KW-1185">Reference proteome</keyword>
<comment type="similarity">
    <text evidence="1">Belongs to the IMPACT family.</text>
</comment>
<name>A0A5A8EYR6_9BACT</name>
<dbReference type="RefSeq" id="WP_149267391.1">
    <property type="nucleotide sequence ID" value="NZ_VFJB01000010.1"/>
</dbReference>
<proteinExistence type="inferred from homology"/>
<dbReference type="GO" id="GO:0005737">
    <property type="term" value="C:cytoplasm"/>
    <property type="evidence" value="ECO:0007669"/>
    <property type="project" value="TreeGrafter"/>
</dbReference>
<reference evidence="3 4" key="1">
    <citation type="submission" date="2019-06" db="EMBL/GenBank/DDBJ databases">
        <title>Genomic insights into carbon and energy metabolism of Deferribacter autotrophicus revealed new metabolic traits in the phylum Deferribacteres.</title>
        <authorList>
            <person name="Slobodkin A.I."/>
            <person name="Slobodkina G.B."/>
            <person name="Allioux M."/>
            <person name="Alain K."/>
            <person name="Jebbar M."/>
            <person name="Shadrin V."/>
            <person name="Kublanov I.V."/>
            <person name="Toshchakov S.V."/>
            <person name="Bonch-Osmolovskaya E.A."/>
        </authorList>
    </citation>
    <scope>NUCLEOTIDE SEQUENCE [LARGE SCALE GENOMIC DNA]</scope>
    <source>
        <strain evidence="3 4">SL50</strain>
    </source>
</reference>